<evidence type="ECO:0000256" key="11">
    <source>
        <dbReference type="ARBA" id="ARBA00022838"/>
    </source>
</evidence>
<dbReference type="GO" id="GO:0044732">
    <property type="term" value="C:mitotic spindle pole body"/>
    <property type="evidence" value="ECO:0007669"/>
    <property type="project" value="TreeGrafter"/>
</dbReference>
<dbReference type="GO" id="GO:0042729">
    <property type="term" value="C:DASH complex"/>
    <property type="evidence" value="ECO:0007669"/>
    <property type="project" value="InterPro"/>
</dbReference>
<feature type="compositionally biased region" description="Polar residues" evidence="16">
    <location>
        <begin position="273"/>
        <end position="298"/>
    </location>
</feature>
<evidence type="ECO:0000256" key="1">
    <source>
        <dbReference type="ARBA" id="ARBA00004123"/>
    </source>
</evidence>
<keyword evidence="15" id="KW-0137">Centromere</keyword>
<dbReference type="AlphaFoldDB" id="A0AAN6GIW0"/>
<feature type="compositionally biased region" description="Polar residues" evidence="16">
    <location>
        <begin position="604"/>
        <end position="629"/>
    </location>
</feature>
<evidence type="ECO:0000256" key="10">
    <source>
        <dbReference type="ARBA" id="ARBA00022776"/>
    </source>
</evidence>
<sequence length="671" mass="70163">MAGPAALGASVSAGGVPSNLSIAEQLMQLDQAITLTLQDIDANLSAAHQTVTAKLLPAVKRYGVASARTWQGAKFWMKFFEAAADVSLSGTSGLRADDTHGNFDATESDLLHDADDVTQSQFADDYYDDDEEFADERAGHELNKATKKSAQAPPAEALDGDEDDFDDSLEMSRLRDAMPVATSTDGQTEARSGRISTTPRADSRRPKISSEVPHPRELGSTTPNEKPFSASLRVLNAEASVRRWDGIADLRSTPLNARGKRFGARLGAASGSRRLSTSPQKGKGASQSTQLKTQTVQEWSDEEDADEDEEGDSLPPLLGMSPPQTLQFSVPRSRYMNTPAKEAARLMVDDVLRTIDGIADPLAMAARTRQERAADAARQQAALSGSSSSRPHPSVVGTPLRKDKPKSKSTKNRGRDSLPTPPTLTKLPPRPLASYISDHAAAPTTGLQASTTPLAAPGTARTLGSAGSSAGVVVPGSIGTRSNAGRVMDEGEDEGAAGFDFSELQLRQGTSAAAVPGSADAVSQDRVGTLLNLDDEDSDSQSDSEDDDDALVGANVIPAYPATASKSSWTIGSAQGSSGGSRTTGSRQGRSIEDDTLFGVRAPSASTSAGLRTNSGPMQNPFAKSNTAVPNYKPVDSTVHGGRSLIGADRSDTYSAPSPTPFGFGGGSSSK</sequence>
<feature type="region of interest" description="Disordered" evidence="16">
    <location>
        <begin position="448"/>
        <end position="493"/>
    </location>
</feature>
<feature type="region of interest" description="Disordered" evidence="16">
    <location>
        <begin position="369"/>
        <end position="431"/>
    </location>
</feature>
<evidence type="ECO:0000256" key="12">
    <source>
        <dbReference type="ARBA" id="ARBA00023212"/>
    </source>
</evidence>
<proteinExistence type="inferred from homology"/>
<evidence type="ECO:0000256" key="8">
    <source>
        <dbReference type="ARBA" id="ARBA00022618"/>
    </source>
</evidence>
<feature type="compositionally biased region" description="Acidic residues" evidence="16">
    <location>
        <begin position="299"/>
        <end position="312"/>
    </location>
</feature>
<evidence type="ECO:0000313" key="17">
    <source>
        <dbReference type="EMBL" id="KAK0536489.1"/>
    </source>
</evidence>
<evidence type="ECO:0000256" key="7">
    <source>
        <dbReference type="ARBA" id="ARBA00022490"/>
    </source>
</evidence>
<feature type="compositionally biased region" description="Polar residues" evidence="16">
    <location>
        <begin position="181"/>
        <end position="200"/>
    </location>
</feature>
<evidence type="ECO:0000256" key="2">
    <source>
        <dbReference type="ARBA" id="ARBA00004186"/>
    </source>
</evidence>
<feature type="compositionally biased region" description="Acidic residues" evidence="16">
    <location>
        <begin position="158"/>
        <end position="169"/>
    </location>
</feature>
<evidence type="ECO:0000256" key="15">
    <source>
        <dbReference type="ARBA" id="ARBA00023328"/>
    </source>
</evidence>
<feature type="region of interest" description="Disordered" evidence="16">
    <location>
        <begin position="141"/>
        <end position="229"/>
    </location>
</feature>
<dbReference type="PANTHER" id="PTHR28200">
    <property type="entry name" value="DASH COMPLEX SUBUNIT ASK1"/>
    <property type="match status" value="1"/>
</dbReference>
<feature type="region of interest" description="Disordered" evidence="16">
    <location>
        <begin position="261"/>
        <end position="330"/>
    </location>
</feature>
<name>A0AAN6GIW0_9BASI</name>
<evidence type="ECO:0000256" key="13">
    <source>
        <dbReference type="ARBA" id="ARBA00023242"/>
    </source>
</evidence>
<evidence type="ECO:0000256" key="14">
    <source>
        <dbReference type="ARBA" id="ARBA00023306"/>
    </source>
</evidence>
<evidence type="ECO:0000256" key="16">
    <source>
        <dbReference type="SAM" id="MobiDB-lite"/>
    </source>
</evidence>
<keyword evidence="8" id="KW-0132">Cell division</keyword>
<keyword evidence="7" id="KW-0963">Cytoplasm</keyword>
<evidence type="ECO:0000256" key="9">
    <source>
        <dbReference type="ARBA" id="ARBA00022701"/>
    </source>
</evidence>
<comment type="caution">
    <text evidence="17">The sequence shown here is derived from an EMBL/GenBank/DDBJ whole genome shotgun (WGS) entry which is preliminary data.</text>
</comment>
<evidence type="ECO:0000256" key="3">
    <source>
        <dbReference type="ARBA" id="ARBA00004629"/>
    </source>
</evidence>
<keyword evidence="14" id="KW-0131">Cell cycle</keyword>
<dbReference type="GO" id="GO:0072686">
    <property type="term" value="C:mitotic spindle"/>
    <property type="evidence" value="ECO:0007669"/>
    <property type="project" value="InterPro"/>
</dbReference>
<organism evidence="17 18">
    <name type="scientific">Tilletia horrida</name>
    <dbReference type="NCBI Taxonomy" id="155126"/>
    <lineage>
        <taxon>Eukaryota</taxon>
        <taxon>Fungi</taxon>
        <taxon>Dikarya</taxon>
        <taxon>Basidiomycota</taxon>
        <taxon>Ustilaginomycotina</taxon>
        <taxon>Exobasidiomycetes</taxon>
        <taxon>Tilletiales</taxon>
        <taxon>Tilletiaceae</taxon>
        <taxon>Tilletia</taxon>
    </lineage>
</organism>
<dbReference type="GO" id="GO:0008608">
    <property type="term" value="P:attachment of spindle microtubules to kinetochore"/>
    <property type="evidence" value="ECO:0007669"/>
    <property type="project" value="InterPro"/>
</dbReference>
<feature type="compositionally biased region" description="Basic residues" evidence="16">
    <location>
        <begin position="403"/>
        <end position="412"/>
    </location>
</feature>
<evidence type="ECO:0000313" key="18">
    <source>
        <dbReference type="Proteomes" id="UP001176521"/>
    </source>
</evidence>
<evidence type="ECO:0000256" key="5">
    <source>
        <dbReference type="ARBA" id="ARBA00014520"/>
    </source>
</evidence>
<evidence type="ECO:0000256" key="4">
    <source>
        <dbReference type="ARBA" id="ARBA00010731"/>
    </source>
</evidence>
<accession>A0AAN6GIW0</accession>
<keyword evidence="13" id="KW-0539">Nucleus</keyword>
<evidence type="ECO:0000256" key="6">
    <source>
        <dbReference type="ARBA" id="ARBA00022454"/>
    </source>
</evidence>
<keyword evidence="10" id="KW-0498">Mitosis</keyword>
<feature type="compositionally biased region" description="Acidic residues" evidence="16">
    <location>
        <begin position="533"/>
        <end position="550"/>
    </location>
</feature>
<dbReference type="EMBL" id="JAPDMQ010000076">
    <property type="protein sequence ID" value="KAK0536489.1"/>
    <property type="molecule type" value="Genomic_DNA"/>
</dbReference>
<keyword evidence="12" id="KW-0206">Cytoskeleton</keyword>
<keyword evidence="11" id="KW-0995">Kinetochore</keyword>
<dbReference type="Pfam" id="PF08655">
    <property type="entry name" value="DASH_Ask1"/>
    <property type="match status" value="1"/>
</dbReference>
<dbReference type="GO" id="GO:0051301">
    <property type="term" value="P:cell division"/>
    <property type="evidence" value="ECO:0007669"/>
    <property type="project" value="UniProtKB-KW"/>
</dbReference>
<gene>
    <name evidence="17" type="ORF">OC842_001979</name>
</gene>
<dbReference type="InterPro" id="IPR013964">
    <property type="entry name" value="DASH_Ask1"/>
</dbReference>
<feature type="compositionally biased region" description="Low complexity" evidence="16">
    <location>
        <begin position="572"/>
        <end position="589"/>
    </location>
</feature>
<protein>
    <recommendedName>
        <fullName evidence="5">DASH complex subunit ASK1</fullName>
    </recommendedName>
</protein>
<dbReference type="GO" id="GO:0005874">
    <property type="term" value="C:microtubule"/>
    <property type="evidence" value="ECO:0007669"/>
    <property type="project" value="UniProtKB-KW"/>
</dbReference>
<keyword evidence="18" id="KW-1185">Reference proteome</keyword>
<dbReference type="Proteomes" id="UP001176521">
    <property type="component" value="Unassembled WGS sequence"/>
</dbReference>
<feature type="region of interest" description="Disordered" evidence="16">
    <location>
        <begin position="532"/>
        <end position="671"/>
    </location>
</feature>
<comment type="similarity">
    <text evidence="4">Belongs to the DASH complex ASK1 family.</text>
</comment>
<keyword evidence="6" id="KW-0158">Chromosome</keyword>
<comment type="subcellular location">
    <subcellularLocation>
        <location evidence="3">Chromosome</location>
        <location evidence="3">Centromere</location>
        <location evidence="3">Kinetochore</location>
    </subcellularLocation>
    <subcellularLocation>
        <location evidence="2">Cytoplasm</location>
        <location evidence="2">Cytoskeleton</location>
        <location evidence="2">Spindle</location>
    </subcellularLocation>
    <subcellularLocation>
        <location evidence="1">Nucleus</location>
    </subcellularLocation>
</comment>
<dbReference type="PANTHER" id="PTHR28200:SF1">
    <property type="entry name" value="DASH COMPLEX SUBUNIT ASK1"/>
    <property type="match status" value="1"/>
</dbReference>
<keyword evidence="9" id="KW-0493">Microtubule</keyword>
<feature type="compositionally biased region" description="Low complexity" evidence="16">
    <location>
        <begin position="376"/>
        <end position="397"/>
    </location>
</feature>
<reference evidence="17" key="1">
    <citation type="journal article" date="2023" name="PhytoFront">
        <title>Draft Genome Resources of Seven Strains of Tilletia horrida, Causal Agent of Kernel Smut of Rice.</title>
        <authorList>
            <person name="Khanal S."/>
            <person name="Antony Babu S."/>
            <person name="Zhou X.G."/>
        </authorList>
    </citation>
    <scope>NUCLEOTIDE SEQUENCE</scope>
    <source>
        <strain evidence="17">TX3</strain>
    </source>
</reference>